<dbReference type="InterPro" id="IPR036900">
    <property type="entry name" value="A-D-PHexomutase_C_sf"/>
</dbReference>
<evidence type="ECO:0000256" key="2">
    <source>
        <dbReference type="ARBA" id="ARBA00010231"/>
    </source>
</evidence>
<evidence type="ECO:0000256" key="6">
    <source>
        <dbReference type="ARBA" id="ARBA00023235"/>
    </source>
</evidence>
<evidence type="ECO:0000256" key="4">
    <source>
        <dbReference type="ARBA" id="ARBA00022723"/>
    </source>
</evidence>
<dbReference type="InterPro" id="IPR005841">
    <property type="entry name" value="Alpha-D-phosphohexomutase_SF"/>
</dbReference>
<dbReference type="GO" id="GO:0005975">
    <property type="term" value="P:carbohydrate metabolic process"/>
    <property type="evidence" value="ECO:0007669"/>
    <property type="project" value="InterPro"/>
</dbReference>
<comment type="caution">
    <text evidence="11">The sequence shown here is derived from an EMBL/GenBank/DDBJ whole genome shotgun (WGS) entry which is preliminary data.</text>
</comment>
<evidence type="ECO:0000259" key="10">
    <source>
        <dbReference type="Pfam" id="PF02880"/>
    </source>
</evidence>
<dbReference type="GO" id="GO:0009252">
    <property type="term" value="P:peptidoglycan biosynthetic process"/>
    <property type="evidence" value="ECO:0007669"/>
    <property type="project" value="TreeGrafter"/>
</dbReference>
<keyword evidence="4" id="KW-0479">Metal-binding</keyword>
<dbReference type="NCBIfam" id="NF008139">
    <property type="entry name" value="PRK10887.1"/>
    <property type="match status" value="1"/>
</dbReference>
<evidence type="ECO:0000256" key="3">
    <source>
        <dbReference type="ARBA" id="ARBA00022553"/>
    </source>
</evidence>
<evidence type="ECO:0000259" key="7">
    <source>
        <dbReference type="Pfam" id="PF00408"/>
    </source>
</evidence>
<dbReference type="EMBL" id="LAZR01020331">
    <property type="protein sequence ID" value="KKL89270.1"/>
    <property type="molecule type" value="Genomic_DNA"/>
</dbReference>
<dbReference type="PROSITE" id="PS00710">
    <property type="entry name" value="PGM_PMM"/>
    <property type="match status" value="1"/>
</dbReference>
<evidence type="ECO:0000256" key="1">
    <source>
        <dbReference type="ARBA" id="ARBA00001946"/>
    </source>
</evidence>
<dbReference type="Gene3D" id="3.30.310.50">
    <property type="entry name" value="Alpha-D-phosphohexomutase, C-terminal domain"/>
    <property type="match status" value="1"/>
</dbReference>
<comment type="similarity">
    <text evidence="2">Belongs to the phosphohexose mutase family.</text>
</comment>
<evidence type="ECO:0000313" key="11">
    <source>
        <dbReference type="EMBL" id="KKL89270.1"/>
    </source>
</evidence>
<dbReference type="InterPro" id="IPR016055">
    <property type="entry name" value="A-D-PHexomutase_a/b/a-I/II/III"/>
</dbReference>
<dbReference type="InterPro" id="IPR005846">
    <property type="entry name" value="A-D-PHexomutase_a/b/a-III"/>
</dbReference>
<dbReference type="CDD" id="cd05802">
    <property type="entry name" value="GlmM"/>
    <property type="match status" value="1"/>
</dbReference>
<dbReference type="NCBIfam" id="TIGR01455">
    <property type="entry name" value="glmM"/>
    <property type="match status" value="1"/>
</dbReference>
<dbReference type="GO" id="GO:0000287">
    <property type="term" value="F:magnesium ion binding"/>
    <property type="evidence" value="ECO:0007669"/>
    <property type="project" value="InterPro"/>
</dbReference>
<dbReference type="PRINTS" id="PR00509">
    <property type="entry name" value="PGMPMM"/>
</dbReference>
<evidence type="ECO:0008006" key="12">
    <source>
        <dbReference type="Google" id="ProtNLM"/>
    </source>
</evidence>
<dbReference type="Pfam" id="PF02879">
    <property type="entry name" value="PGM_PMM_II"/>
    <property type="match status" value="1"/>
</dbReference>
<comment type="cofactor">
    <cofactor evidence="1">
        <name>Mg(2+)</name>
        <dbReference type="ChEBI" id="CHEBI:18420"/>
    </cofactor>
</comment>
<dbReference type="AlphaFoldDB" id="A0A0F9I646"/>
<proteinExistence type="inferred from homology"/>
<keyword evidence="3" id="KW-0597">Phosphoprotein</keyword>
<dbReference type="PANTHER" id="PTHR42946">
    <property type="entry name" value="PHOSPHOHEXOSE MUTASE"/>
    <property type="match status" value="1"/>
</dbReference>
<evidence type="ECO:0000259" key="9">
    <source>
        <dbReference type="Pfam" id="PF02879"/>
    </source>
</evidence>
<feature type="domain" description="Alpha-D-phosphohexomutase alpha/beta/alpha" evidence="10">
    <location>
        <begin position="259"/>
        <end position="367"/>
    </location>
</feature>
<dbReference type="SUPFAM" id="SSF55957">
    <property type="entry name" value="Phosphoglucomutase, C-terminal domain"/>
    <property type="match status" value="1"/>
</dbReference>
<dbReference type="Pfam" id="PF02878">
    <property type="entry name" value="PGM_PMM_I"/>
    <property type="match status" value="1"/>
</dbReference>
<dbReference type="InterPro" id="IPR005843">
    <property type="entry name" value="A-D-PHexomutase_C"/>
</dbReference>
<protein>
    <recommendedName>
        <fullName evidence="12">Phosphoglucosamine mutase</fullName>
    </recommendedName>
</protein>
<dbReference type="InterPro" id="IPR005845">
    <property type="entry name" value="A-D-PHexomutase_a/b/a-II"/>
</dbReference>
<dbReference type="FunFam" id="3.40.120.10:FF:000003">
    <property type="entry name" value="Phosphoglucosamine mutase"/>
    <property type="match status" value="1"/>
</dbReference>
<dbReference type="PANTHER" id="PTHR42946:SF1">
    <property type="entry name" value="PHOSPHOGLUCOMUTASE (ALPHA-D-GLUCOSE-1,6-BISPHOSPHATE-DEPENDENT)"/>
    <property type="match status" value="1"/>
</dbReference>
<evidence type="ECO:0000259" key="8">
    <source>
        <dbReference type="Pfam" id="PF02878"/>
    </source>
</evidence>
<sequence>MRLFGTDGIRGKVNSHPMTPETILKVGLAAARVLKNEHGRNMVLIGKDTRQSGYMIESALTSGICSMGMDVTLLGPVPTPGVAYLTRVLRADAGFVISASHNPFDDNGIKIFSHEGLKLPDEMERRIEEMVAGQGVFRRRPAGQEIGKAHRLDDALGRYIEFVKSTVPGSMMLEGMKVVVDCANGAAYKVTPMLLEELGAEVMTVHDNPDGTNINRECGSLHVDKLAGLVKDFKADVGIAHDGDADRTLFCDELGRLVDGDHVMGMLAVRMQEAGTLKGNAVVSTVMSNIGLERFLAARGLKLIRTRVGDRFVTARMVKDGYNLGGEQSGHIIMFDHNTTGDGPITALQVLALMAASGRKLSELADEIEIFPQILENVAVENKTGWNADPDIQGAIMDVEDVLGKSGRVLVRASGTEPLIRVMIEGEDDAQIKKLALGIAKVIKRKMG</sequence>
<evidence type="ECO:0000256" key="5">
    <source>
        <dbReference type="ARBA" id="ARBA00022842"/>
    </source>
</evidence>
<dbReference type="FunFam" id="3.30.310.50:FF:000001">
    <property type="entry name" value="Phosphoglucosamine mutase"/>
    <property type="match status" value="1"/>
</dbReference>
<dbReference type="InterPro" id="IPR050060">
    <property type="entry name" value="Phosphoglucosamine_mutase"/>
</dbReference>
<keyword evidence="5" id="KW-0460">Magnesium</keyword>
<accession>A0A0F9I646</accession>
<dbReference type="Pfam" id="PF00408">
    <property type="entry name" value="PGM_PMM_IV"/>
    <property type="match status" value="1"/>
</dbReference>
<keyword evidence="6" id="KW-0413">Isomerase</keyword>
<dbReference type="SUPFAM" id="SSF53738">
    <property type="entry name" value="Phosphoglucomutase, first 3 domains"/>
    <property type="match status" value="3"/>
</dbReference>
<dbReference type="GO" id="GO:0008966">
    <property type="term" value="F:phosphoglucosamine mutase activity"/>
    <property type="evidence" value="ECO:0007669"/>
    <property type="project" value="InterPro"/>
</dbReference>
<dbReference type="GO" id="GO:0004615">
    <property type="term" value="F:phosphomannomutase activity"/>
    <property type="evidence" value="ECO:0007669"/>
    <property type="project" value="TreeGrafter"/>
</dbReference>
<dbReference type="Pfam" id="PF02880">
    <property type="entry name" value="PGM_PMM_III"/>
    <property type="match status" value="1"/>
</dbReference>
<dbReference type="GO" id="GO:0005829">
    <property type="term" value="C:cytosol"/>
    <property type="evidence" value="ECO:0007669"/>
    <property type="project" value="TreeGrafter"/>
</dbReference>
<dbReference type="Gene3D" id="3.40.120.10">
    <property type="entry name" value="Alpha-D-Glucose-1,6-Bisphosphate, subunit A, domain 3"/>
    <property type="match status" value="3"/>
</dbReference>
<dbReference type="GO" id="GO:0006048">
    <property type="term" value="P:UDP-N-acetylglucosamine biosynthetic process"/>
    <property type="evidence" value="ECO:0007669"/>
    <property type="project" value="TreeGrafter"/>
</dbReference>
<dbReference type="InterPro" id="IPR005844">
    <property type="entry name" value="A-D-PHexomutase_a/b/a-I"/>
</dbReference>
<reference evidence="11" key="1">
    <citation type="journal article" date="2015" name="Nature">
        <title>Complex archaea that bridge the gap between prokaryotes and eukaryotes.</title>
        <authorList>
            <person name="Spang A."/>
            <person name="Saw J.H."/>
            <person name="Jorgensen S.L."/>
            <person name="Zaremba-Niedzwiedzka K."/>
            <person name="Martijn J."/>
            <person name="Lind A.E."/>
            <person name="van Eijk R."/>
            <person name="Schleper C."/>
            <person name="Guy L."/>
            <person name="Ettema T.J."/>
        </authorList>
    </citation>
    <scope>NUCLEOTIDE SEQUENCE</scope>
</reference>
<organism evidence="11">
    <name type="scientific">marine sediment metagenome</name>
    <dbReference type="NCBI Taxonomy" id="412755"/>
    <lineage>
        <taxon>unclassified sequences</taxon>
        <taxon>metagenomes</taxon>
        <taxon>ecological metagenomes</taxon>
    </lineage>
</organism>
<gene>
    <name evidence="11" type="ORF">LCGC14_1916370</name>
</gene>
<feature type="domain" description="Alpha-D-phosphohexomutase alpha/beta/alpha" evidence="8">
    <location>
        <begin position="2"/>
        <end position="132"/>
    </location>
</feature>
<feature type="domain" description="Alpha-D-phosphohexomutase C-terminal" evidence="7">
    <location>
        <begin position="376"/>
        <end position="441"/>
    </location>
</feature>
<feature type="domain" description="Alpha-D-phosphohexomutase alpha/beta/alpha" evidence="9">
    <location>
        <begin position="158"/>
        <end position="255"/>
    </location>
</feature>
<dbReference type="InterPro" id="IPR016066">
    <property type="entry name" value="A-D-PHexomutase_CS"/>
</dbReference>
<dbReference type="InterPro" id="IPR006352">
    <property type="entry name" value="GlmM_bact"/>
</dbReference>
<name>A0A0F9I646_9ZZZZ</name>
<dbReference type="FunFam" id="3.40.120.10:FF:000001">
    <property type="entry name" value="Phosphoglucosamine mutase"/>
    <property type="match status" value="1"/>
</dbReference>
<dbReference type="HAMAP" id="MF_01554_B">
    <property type="entry name" value="GlmM_B"/>
    <property type="match status" value="1"/>
</dbReference>